<dbReference type="AlphaFoldDB" id="A0AAX1Q762"/>
<dbReference type="Pfam" id="PF17428">
    <property type="entry name" value="DUF5412"/>
    <property type="match status" value="1"/>
</dbReference>
<reference evidence="1 2" key="1">
    <citation type="submission" date="2016-03" db="EMBL/GenBank/DDBJ databases">
        <title>Comparison of Bacillus endophyticus and B. anthracis characteristics using whole genome sequence analysis and microbiological techniques.</title>
        <authorList>
            <person name="Lekota K.E."/>
            <person name="Mafofo J."/>
            <person name="Rees J."/>
            <person name="Muchadeyi F.C."/>
            <person name="Madoroba E."/>
            <person name="Van Heerden H."/>
        </authorList>
    </citation>
    <scope>NUCLEOTIDE SEQUENCE [LARGE SCALE GENOMIC DNA]</scope>
    <source>
        <strain evidence="1 2">3631_10C</strain>
    </source>
</reference>
<accession>A0AAX1Q762</accession>
<evidence type="ECO:0000313" key="1">
    <source>
        <dbReference type="EMBL" id="RAS75263.1"/>
    </source>
</evidence>
<comment type="caution">
    <text evidence="1">The sequence shown here is derived from an EMBL/GenBank/DDBJ whole genome shotgun (WGS) entry which is preliminary data.</text>
</comment>
<gene>
    <name evidence="1" type="ORF">A3864_16090</name>
</gene>
<organism evidence="1 2">
    <name type="scientific">Priestia endophytica</name>
    <dbReference type="NCBI Taxonomy" id="135735"/>
    <lineage>
        <taxon>Bacteria</taxon>
        <taxon>Bacillati</taxon>
        <taxon>Bacillota</taxon>
        <taxon>Bacilli</taxon>
        <taxon>Bacillales</taxon>
        <taxon>Bacillaceae</taxon>
        <taxon>Priestia</taxon>
    </lineage>
</organism>
<proteinExistence type="predicted"/>
<name>A0AAX1Q762_9BACI</name>
<evidence type="ECO:0000313" key="2">
    <source>
        <dbReference type="Proteomes" id="UP000250174"/>
    </source>
</evidence>
<protein>
    <submittedName>
        <fullName evidence="1">Uncharacterized protein</fullName>
    </submittedName>
</protein>
<sequence>MFLIAEDLFETTYSPDHNYKIEFYLTNGGATTSFGVLGKLDGPLWFEKTVYDDYRMDHADVKWINNHMVSINNHILDLKKGETYSK</sequence>
<dbReference type="EMBL" id="LVYK01000037">
    <property type="protein sequence ID" value="RAS75263.1"/>
    <property type="molecule type" value="Genomic_DNA"/>
</dbReference>
<dbReference type="InterPro" id="IPR035406">
    <property type="entry name" value="DUF5412"/>
</dbReference>
<dbReference type="Proteomes" id="UP000250174">
    <property type="component" value="Unassembled WGS sequence"/>
</dbReference>